<dbReference type="GO" id="GO:0003727">
    <property type="term" value="F:single-stranded RNA binding"/>
    <property type="evidence" value="ECO:0007669"/>
    <property type="project" value="TreeGrafter"/>
</dbReference>
<evidence type="ECO:0000256" key="4">
    <source>
        <dbReference type="ARBA" id="ARBA00022759"/>
    </source>
</evidence>
<dbReference type="HAMAP" id="MF_00801">
    <property type="entry name" value="Endonuclease_5"/>
    <property type="match status" value="1"/>
</dbReference>
<dbReference type="PANTHER" id="PTHR28511:SF1">
    <property type="entry name" value="ENDONUCLEASE V"/>
    <property type="match status" value="1"/>
</dbReference>
<protein>
    <recommendedName>
        <fullName evidence="7">Endonuclease V</fullName>
    </recommendedName>
</protein>
<evidence type="ECO:0000256" key="3">
    <source>
        <dbReference type="ARBA" id="ARBA00022722"/>
    </source>
</evidence>
<evidence type="ECO:0000256" key="5">
    <source>
        <dbReference type="ARBA" id="ARBA00022801"/>
    </source>
</evidence>
<evidence type="ECO:0000313" key="6">
    <source>
        <dbReference type="EMBL" id="KKN40207.1"/>
    </source>
</evidence>
<sequence>MRHELLRDDYSIEQAESLQEKYRKFVLNITDNNYINNLDFLKTIAGVDVSYYNIGDIEYGVACAVLWSLEEEKMLTHQIIHNQVKFPYKTGFLGFRECKILAMAILKLPCIPDVIMCDGHGKIHPKRFGEAVHLGIALDIPTLGIAKNPYIGYSNWREVKKIKGNKSPIWAEDPNLITENLSNELLGYAICLGNGFKPAFVSCGYKITIETALKICILLAKGHRQPEPLYLADRLSRNDLERFVS</sequence>
<dbReference type="GO" id="GO:0016891">
    <property type="term" value="F:RNA endonuclease activity producing 5'-phosphomonoesters, hydrolytic mechanism"/>
    <property type="evidence" value="ECO:0007669"/>
    <property type="project" value="TreeGrafter"/>
</dbReference>
<proteinExistence type="inferred from homology"/>
<dbReference type="Gene3D" id="3.30.2170.10">
    <property type="entry name" value="archaeoglobus fulgidus dsm 4304 superfamily"/>
    <property type="match status" value="1"/>
</dbReference>
<reference evidence="6" key="1">
    <citation type="journal article" date="2015" name="Nature">
        <title>Complex archaea that bridge the gap between prokaryotes and eukaryotes.</title>
        <authorList>
            <person name="Spang A."/>
            <person name="Saw J.H."/>
            <person name="Jorgensen S.L."/>
            <person name="Zaremba-Niedzwiedzka K."/>
            <person name="Martijn J."/>
            <person name="Lind A.E."/>
            <person name="van Eijk R."/>
            <person name="Schleper C."/>
            <person name="Guy L."/>
            <person name="Ettema T.J."/>
        </authorList>
    </citation>
    <scope>NUCLEOTIDE SEQUENCE</scope>
</reference>
<keyword evidence="5" id="KW-0378">Hydrolase</keyword>
<evidence type="ECO:0000256" key="2">
    <source>
        <dbReference type="ARBA" id="ARBA00022490"/>
    </source>
</evidence>
<comment type="subcellular location">
    <subcellularLocation>
        <location evidence="1">Cytoplasm</location>
    </subcellularLocation>
</comment>
<dbReference type="GO" id="GO:0006281">
    <property type="term" value="P:DNA repair"/>
    <property type="evidence" value="ECO:0007669"/>
    <property type="project" value="InterPro"/>
</dbReference>
<dbReference type="PANTHER" id="PTHR28511">
    <property type="entry name" value="ENDONUCLEASE V"/>
    <property type="match status" value="1"/>
</dbReference>
<dbReference type="EMBL" id="LAZR01001718">
    <property type="protein sequence ID" value="KKN40207.1"/>
    <property type="molecule type" value="Genomic_DNA"/>
</dbReference>
<comment type="caution">
    <text evidence="6">The sequence shown here is derived from an EMBL/GenBank/DDBJ whole genome shotgun (WGS) entry which is preliminary data.</text>
</comment>
<evidence type="ECO:0000256" key="1">
    <source>
        <dbReference type="ARBA" id="ARBA00004496"/>
    </source>
</evidence>
<dbReference type="CDD" id="cd06559">
    <property type="entry name" value="Endonuclease_V"/>
    <property type="match status" value="1"/>
</dbReference>
<evidence type="ECO:0008006" key="7">
    <source>
        <dbReference type="Google" id="ProtNLM"/>
    </source>
</evidence>
<dbReference type="GO" id="GO:0005737">
    <property type="term" value="C:cytoplasm"/>
    <property type="evidence" value="ECO:0007669"/>
    <property type="project" value="UniProtKB-SubCell"/>
</dbReference>
<organism evidence="6">
    <name type="scientific">marine sediment metagenome</name>
    <dbReference type="NCBI Taxonomy" id="412755"/>
    <lineage>
        <taxon>unclassified sequences</taxon>
        <taxon>metagenomes</taxon>
        <taxon>ecological metagenomes</taxon>
    </lineage>
</organism>
<dbReference type="Pfam" id="PF04493">
    <property type="entry name" value="Endonuclease_5"/>
    <property type="match status" value="1"/>
</dbReference>
<keyword evidence="4" id="KW-0255">Endonuclease</keyword>
<dbReference type="InterPro" id="IPR007581">
    <property type="entry name" value="Endonuclease-V"/>
</dbReference>
<keyword evidence="3" id="KW-0540">Nuclease</keyword>
<accession>A0A0F9QT61</accession>
<keyword evidence="2" id="KW-0963">Cytoplasm</keyword>
<gene>
    <name evidence="6" type="ORF">LCGC14_0735770</name>
</gene>
<dbReference type="AlphaFoldDB" id="A0A0F9QT61"/>
<name>A0A0F9QT61_9ZZZZ</name>